<evidence type="ECO:0000313" key="1">
    <source>
        <dbReference type="EMBL" id="QQP52295.1"/>
    </source>
</evidence>
<dbReference type="EMBL" id="CP045892">
    <property type="protein sequence ID" value="QQP52295.1"/>
    <property type="molecule type" value="Genomic_DNA"/>
</dbReference>
<dbReference type="Proteomes" id="UP000595437">
    <property type="component" value="Chromosome 3"/>
</dbReference>
<proteinExistence type="predicted"/>
<reference evidence="2" key="1">
    <citation type="submission" date="2021-01" db="EMBL/GenBank/DDBJ databases">
        <title>Caligus Genome Assembly.</title>
        <authorList>
            <person name="Gallardo-Escarate C."/>
        </authorList>
    </citation>
    <scope>NUCLEOTIDE SEQUENCE [LARGE SCALE GENOMIC DNA]</scope>
</reference>
<protein>
    <submittedName>
        <fullName evidence="1">Uncharacterized protein</fullName>
    </submittedName>
</protein>
<evidence type="ECO:0000313" key="2">
    <source>
        <dbReference type="Proteomes" id="UP000595437"/>
    </source>
</evidence>
<gene>
    <name evidence="1" type="ORF">FKW44_004407</name>
</gene>
<organism evidence="1 2">
    <name type="scientific">Caligus rogercresseyi</name>
    <name type="common">Sea louse</name>
    <dbReference type="NCBI Taxonomy" id="217165"/>
    <lineage>
        <taxon>Eukaryota</taxon>
        <taxon>Metazoa</taxon>
        <taxon>Ecdysozoa</taxon>
        <taxon>Arthropoda</taxon>
        <taxon>Crustacea</taxon>
        <taxon>Multicrustacea</taxon>
        <taxon>Hexanauplia</taxon>
        <taxon>Copepoda</taxon>
        <taxon>Siphonostomatoida</taxon>
        <taxon>Caligidae</taxon>
        <taxon>Caligus</taxon>
    </lineage>
</organism>
<accession>A0A7T8HLV8</accession>
<dbReference type="AlphaFoldDB" id="A0A7T8HLV8"/>
<keyword evidence="2" id="KW-1185">Reference proteome</keyword>
<sequence>MVGTPLQQLVEWSSGGYPRPGALHGLLSPLFSSPGDVQDGSFLQGKKKLIELSVPSLEG</sequence>
<name>A0A7T8HLV8_CALRO</name>